<name>Q14VN1_9VIRU</name>
<proteinExistence type="predicted"/>
<dbReference type="Proteomes" id="UP000011238">
    <property type="component" value="Segment"/>
</dbReference>
<reference evidence="1 2" key="2">
    <citation type="journal article" date="2006" name="J. Gen. Virol.">
        <title>Genome sequences of two frog herpesviruses.</title>
        <authorList>
            <person name="Davison A.J."/>
            <person name="Cunningham C."/>
            <person name="Sauerbier W."/>
            <person name="McKinnell R.G."/>
        </authorList>
    </citation>
    <scope>NUCLEOTIDE SEQUENCE [LARGE SCALE GENOMIC DNA]</scope>
    <source>
        <strain evidence="1 2">McKinnell</strain>
    </source>
</reference>
<dbReference type="KEGG" id="vg:5141344"/>
<sequence>MGVHIQSAPIPVQRRLHGLLQSTNAMHSKCNANCLRGHTAVRGVMASSGLEHSPCSVIRSGKQNRTSADGQGKTLRNLYAQMAHTNTTPSRILQMAGNNAHLEAVFGDAKQIPSLNTEAGECLEDTKRYDSRESTGAYETCNCRPYLLPLVDRRFMLWHIRESVRMLHVEKSQPREPHHTTKSTVLALCHIMTRPHTGFTRATLQNAATRIGAASETLMRLIALHSKGNKTHHTDEYRMHLLRYVKHAEESAIAPPHTLKGWLKTLCGAPTTALFKDMWYLSNIALVELYLRTLSNPKTRPEANELAYCALHMLLYFLSEHLSLHLPVGGTLHADMLAGAYPPTEMAETLRCTPPTSRESNIVKEICSHLANKQYNVLKTDLLRFFTTYGCTPL</sequence>
<organism evidence="2">
    <name type="scientific">Ranid herpesvirus 1</name>
    <name type="common">Lucke tumor herpesvirus</name>
    <dbReference type="NCBI Taxonomy" id="85655"/>
    <lineage>
        <taxon>Viruses</taxon>
        <taxon>Duplodnaviria</taxon>
        <taxon>Heunggongvirae</taxon>
        <taxon>Peploviricota</taxon>
        <taxon>Herviviricetes</taxon>
        <taxon>Herpesvirales</taxon>
        <taxon>Alloherpesviridae</taxon>
        <taxon>Batravirus</taxon>
        <taxon>Batravirus ranidallo1</taxon>
    </lineage>
</organism>
<evidence type="ECO:0000313" key="1">
    <source>
        <dbReference type="EMBL" id="ABG25742.1"/>
    </source>
</evidence>
<evidence type="ECO:0000313" key="2">
    <source>
        <dbReference type="Proteomes" id="UP000011238"/>
    </source>
</evidence>
<dbReference type="GeneID" id="5141344"/>
<dbReference type="EMBL" id="DQ665917">
    <property type="protein sequence ID" value="ABG25742.1"/>
    <property type="molecule type" value="Genomic_DNA"/>
</dbReference>
<protein>
    <submittedName>
        <fullName evidence="1">ORF99</fullName>
    </submittedName>
</protein>
<reference evidence="2" key="1">
    <citation type="journal article" date="1999" name="J. Cancer Res. Clin. Oncol.">
        <title>Genomic studies of the Lucke tumor herpesvirus (RaHV-1).</title>
        <authorList>
            <person name="Davison A.J."/>
            <person name="Sauerbier W."/>
            <person name="Dolan A."/>
            <person name="Addison C."/>
            <person name="McKinnell R.G."/>
        </authorList>
    </citation>
    <scope>NUCLEOTIDE SEQUENCE [LARGE SCALE GENOMIC DNA]</scope>
    <source>
        <strain evidence="2">McKinnell</strain>
    </source>
</reference>
<keyword evidence="2" id="KW-1185">Reference proteome</keyword>
<accession>Q14VN1</accession>
<dbReference type="RefSeq" id="YP_656754.1">
    <property type="nucleotide sequence ID" value="NC_008211.1"/>
</dbReference>